<dbReference type="PANTHER" id="PTHR24353">
    <property type="entry name" value="CYCLIC NUCLEOTIDE-DEPENDENT PROTEIN KINASE"/>
    <property type="match status" value="1"/>
</dbReference>
<keyword evidence="16" id="KW-0175">Coiled coil</keyword>
<evidence type="ECO:0000256" key="9">
    <source>
        <dbReference type="ARBA" id="ARBA00022992"/>
    </source>
</evidence>
<dbReference type="EC" id="2.7.11.12" evidence="2 12"/>
<evidence type="ECO:0000256" key="16">
    <source>
        <dbReference type="SAM" id="Coils"/>
    </source>
</evidence>
<dbReference type="SUPFAM" id="SSF56112">
    <property type="entry name" value="Protein kinase-like (PK-like)"/>
    <property type="match status" value="1"/>
</dbReference>
<evidence type="ECO:0000256" key="10">
    <source>
        <dbReference type="ARBA" id="ARBA00047298"/>
    </source>
</evidence>
<organism evidence="20">
    <name type="scientific">Hydra oligactis</name>
    <name type="common">Brown hydra</name>
    <dbReference type="NCBI Taxonomy" id="6088"/>
    <lineage>
        <taxon>Eukaryota</taxon>
        <taxon>Metazoa</taxon>
        <taxon>Cnidaria</taxon>
        <taxon>Hydrozoa</taxon>
        <taxon>Hydroidolina</taxon>
        <taxon>Anthoathecata</taxon>
        <taxon>Aplanulata</taxon>
        <taxon>Hydridae</taxon>
        <taxon>Hydra</taxon>
    </lineage>
</organism>
<dbReference type="GO" id="GO:0106310">
    <property type="term" value="F:protein serine kinase activity"/>
    <property type="evidence" value="ECO:0007669"/>
    <property type="project" value="RHEA"/>
</dbReference>
<keyword evidence="7 12" id="KW-0418">Kinase</keyword>
<dbReference type="FunFam" id="3.30.200.20:FF:000042">
    <property type="entry name" value="Aurora kinase A"/>
    <property type="match status" value="1"/>
</dbReference>
<dbReference type="BRENDA" id="2.7.11.12">
    <property type="organism ID" value="7981"/>
</dbReference>
<feature type="domain" description="Cyclic nucleotide-binding" evidence="18">
    <location>
        <begin position="279"/>
        <end position="401"/>
    </location>
</feature>
<evidence type="ECO:0000259" key="19">
    <source>
        <dbReference type="PROSITE" id="PS51285"/>
    </source>
</evidence>
<dbReference type="PROSITE" id="PS50011">
    <property type="entry name" value="PROTEIN_KINASE_DOM"/>
    <property type="match status" value="1"/>
</dbReference>
<dbReference type="InterPro" id="IPR018488">
    <property type="entry name" value="cNMP-bd_CS"/>
</dbReference>
<dbReference type="Gene3D" id="1.10.510.10">
    <property type="entry name" value="Transferase(Phosphotransferase) domain 1"/>
    <property type="match status" value="1"/>
</dbReference>
<evidence type="ECO:0000256" key="6">
    <source>
        <dbReference type="ARBA" id="ARBA00022741"/>
    </source>
</evidence>
<dbReference type="SMART" id="SM00220">
    <property type="entry name" value="S_TKc"/>
    <property type="match status" value="1"/>
</dbReference>
<dbReference type="InterPro" id="IPR018490">
    <property type="entry name" value="cNMP-bd_dom_sf"/>
</dbReference>
<dbReference type="PANTHER" id="PTHR24353:SF147">
    <property type="entry name" value="CGMP-DEPENDENT SERINE_THREONIN PROTEIN KINASE-RELATED"/>
    <property type="match status" value="1"/>
</dbReference>
<dbReference type="PROSITE" id="PS51285">
    <property type="entry name" value="AGC_KINASE_CTER"/>
    <property type="match status" value="1"/>
</dbReference>
<dbReference type="InterPro" id="IPR017441">
    <property type="entry name" value="Protein_kinase_ATP_BS"/>
</dbReference>
<dbReference type="InterPro" id="IPR000595">
    <property type="entry name" value="cNMP-bd_dom"/>
</dbReference>
<keyword evidence="5 12" id="KW-0808">Transferase</keyword>
<feature type="domain" description="Cyclic nucleotide-binding" evidence="18">
    <location>
        <begin position="160"/>
        <end position="276"/>
    </location>
</feature>
<keyword evidence="8 12" id="KW-0067">ATP-binding</keyword>
<comment type="catalytic activity">
    <reaction evidence="10 12">
        <text>L-threonyl-[protein] + ATP = O-phospho-L-threonyl-[protein] + ADP + H(+)</text>
        <dbReference type="Rhea" id="RHEA:46608"/>
        <dbReference type="Rhea" id="RHEA-COMP:11060"/>
        <dbReference type="Rhea" id="RHEA-COMP:11605"/>
        <dbReference type="ChEBI" id="CHEBI:15378"/>
        <dbReference type="ChEBI" id="CHEBI:30013"/>
        <dbReference type="ChEBI" id="CHEBI:30616"/>
        <dbReference type="ChEBI" id="CHEBI:61977"/>
        <dbReference type="ChEBI" id="CHEBI:456216"/>
        <dbReference type="EC" id="2.7.11.12"/>
    </reaction>
</comment>
<dbReference type="SMART" id="SM00133">
    <property type="entry name" value="S_TK_X"/>
    <property type="match status" value="1"/>
</dbReference>
<dbReference type="CDD" id="cd05572">
    <property type="entry name" value="STKc_cGK"/>
    <property type="match status" value="1"/>
</dbReference>
<keyword evidence="6 12" id="KW-0547">Nucleotide-binding</keyword>
<dbReference type="CDD" id="cd00038">
    <property type="entry name" value="CAP_ED"/>
    <property type="match status" value="2"/>
</dbReference>
<evidence type="ECO:0000256" key="1">
    <source>
        <dbReference type="ARBA" id="ARBA00006352"/>
    </source>
</evidence>
<keyword evidence="3 12" id="KW-0723">Serine/threonine-protein kinase</keyword>
<accession>O17474</accession>
<feature type="binding site" evidence="14 15">
    <location>
        <position position="462"/>
    </location>
    <ligand>
        <name>ATP</name>
        <dbReference type="ChEBI" id="CHEBI:30616"/>
    </ligand>
</feature>
<dbReference type="PROSITE" id="PS50042">
    <property type="entry name" value="CNMP_BINDING_3"/>
    <property type="match status" value="2"/>
</dbReference>
<dbReference type="InterPro" id="IPR035014">
    <property type="entry name" value="STKc_cGK"/>
</dbReference>
<evidence type="ECO:0000256" key="11">
    <source>
        <dbReference type="ARBA" id="ARBA00047462"/>
    </source>
</evidence>
<name>O17474_HYDOL</name>
<dbReference type="FunFam" id="2.60.120.10:FF:000064">
    <property type="entry name" value="cGMP-dependent protein kinase, isozyme"/>
    <property type="match status" value="1"/>
</dbReference>
<dbReference type="InterPro" id="IPR002374">
    <property type="entry name" value="cGMP_dep_kinase"/>
</dbReference>
<dbReference type="InterPro" id="IPR011009">
    <property type="entry name" value="Kinase-like_dom_sf"/>
</dbReference>
<dbReference type="SMART" id="SM00100">
    <property type="entry name" value="cNMP"/>
    <property type="match status" value="2"/>
</dbReference>
<evidence type="ECO:0000256" key="14">
    <source>
        <dbReference type="PIRSR" id="PIRSR000559-2"/>
    </source>
</evidence>
<dbReference type="FunFam" id="1.10.510.10:FF:000210">
    <property type="entry name" value="Non-specific serine/threonine protein kinase"/>
    <property type="match status" value="1"/>
</dbReference>
<dbReference type="Pfam" id="PF00069">
    <property type="entry name" value="Pkinase"/>
    <property type="match status" value="1"/>
</dbReference>
<feature type="domain" description="AGC-kinase C-terminal" evidence="19">
    <location>
        <begin position="692"/>
        <end position="742"/>
    </location>
</feature>
<feature type="coiled-coil region" evidence="16">
    <location>
        <begin position="30"/>
        <end position="78"/>
    </location>
</feature>
<evidence type="ECO:0000256" key="13">
    <source>
        <dbReference type="PIRSR" id="PIRSR000559-1"/>
    </source>
</evidence>
<dbReference type="PROSITE" id="PS00107">
    <property type="entry name" value="PROTEIN_KINASE_ATP"/>
    <property type="match status" value="1"/>
</dbReference>
<dbReference type="GO" id="GO:0005524">
    <property type="term" value="F:ATP binding"/>
    <property type="evidence" value="ECO:0007669"/>
    <property type="project" value="UniProtKB-UniRule"/>
</dbReference>
<dbReference type="InterPro" id="IPR008271">
    <property type="entry name" value="Ser/Thr_kinase_AS"/>
</dbReference>
<dbReference type="GO" id="GO:0004692">
    <property type="term" value="F:cGMP-dependent protein kinase activity"/>
    <property type="evidence" value="ECO:0007669"/>
    <property type="project" value="UniProtKB-EC"/>
</dbReference>
<dbReference type="Pfam" id="PF00027">
    <property type="entry name" value="cNMP_binding"/>
    <property type="match status" value="2"/>
</dbReference>
<dbReference type="PROSITE" id="PS00888">
    <property type="entry name" value="CNMP_BINDING_1"/>
    <property type="match status" value="1"/>
</dbReference>
<evidence type="ECO:0000259" key="18">
    <source>
        <dbReference type="PROSITE" id="PS50042"/>
    </source>
</evidence>
<dbReference type="EMBL" id="AF031931">
    <property type="protein sequence ID" value="AAC23588.1"/>
    <property type="molecule type" value="mRNA"/>
</dbReference>
<dbReference type="GO" id="GO:0005737">
    <property type="term" value="C:cytoplasm"/>
    <property type="evidence" value="ECO:0007669"/>
    <property type="project" value="UniProtKB-ARBA"/>
</dbReference>
<protein>
    <recommendedName>
        <fullName evidence="2 12">cGMP-dependent protein kinase</fullName>
        <ecNumber evidence="2 12">2.7.11.12</ecNumber>
    </recommendedName>
</protein>
<feature type="domain" description="Protein kinase" evidence="17">
    <location>
        <begin position="432"/>
        <end position="691"/>
    </location>
</feature>
<dbReference type="InterPro" id="IPR000719">
    <property type="entry name" value="Prot_kinase_dom"/>
</dbReference>
<proteinExistence type="evidence at transcript level"/>
<comment type="similarity">
    <text evidence="1 12">Belongs to the protein kinase superfamily. AGC Ser/Thr protein kinase family. cGMP subfamily.</text>
</comment>
<dbReference type="InterPro" id="IPR014710">
    <property type="entry name" value="RmlC-like_jellyroll"/>
</dbReference>
<evidence type="ECO:0000256" key="8">
    <source>
        <dbReference type="ARBA" id="ARBA00022840"/>
    </source>
</evidence>
<gene>
    <name evidence="20" type="primary">hyGK</name>
</gene>
<evidence type="ECO:0000256" key="7">
    <source>
        <dbReference type="ARBA" id="ARBA00022777"/>
    </source>
</evidence>
<keyword evidence="9 12" id="KW-0142">cGMP-binding</keyword>
<evidence type="ECO:0000256" key="12">
    <source>
        <dbReference type="PIRNR" id="PIRNR000559"/>
    </source>
</evidence>
<dbReference type="GO" id="GO:0030553">
    <property type="term" value="F:cGMP binding"/>
    <property type="evidence" value="ECO:0007669"/>
    <property type="project" value="UniProtKB-KW"/>
</dbReference>
<reference evidence="20" key="1">
    <citation type="submission" date="1997-10" db="EMBL/GenBank/DDBJ databases">
        <title>A Novel cGMP-dependent Protein Kinase Found in Hydra oligactis: Cloning, Localization and Possible Role in Glutathione-induced Feeding Response.</title>
        <authorList>
            <person name="Haeusler C."/>
        </authorList>
    </citation>
    <scope>NUCLEOTIDE SEQUENCE</scope>
</reference>
<dbReference type="PIRSF" id="PIRSF000559">
    <property type="entry name" value="cGMP-dep_kinase"/>
    <property type="match status" value="1"/>
</dbReference>
<evidence type="ECO:0000256" key="4">
    <source>
        <dbReference type="ARBA" id="ARBA00022535"/>
    </source>
</evidence>
<keyword evidence="4 12" id="KW-0140">cGMP</keyword>
<dbReference type="Gene3D" id="2.60.120.10">
    <property type="entry name" value="Jelly Rolls"/>
    <property type="match status" value="2"/>
</dbReference>
<dbReference type="AlphaFoldDB" id="O17474"/>
<feature type="binding site" evidence="14">
    <location>
        <begin position="438"/>
        <end position="446"/>
    </location>
    <ligand>
        <name>ATP</name>
        <dbReference type="ChEBI" id="CHEBI:30616"/>
    </ligand>
</feature>
<dbReference type="PROSITE" id="PS00108">
    <property type="entry name" value="PROTEIN_KINASE_ST"/>
    <property type="match status" value="1"/>
</dbReference>
<evidence type="ECO:0000256" key="5">
    <source>
        <dbReference type="ARBA" id="ARBA00022679"/>
    </source>
</evidence>
<dbReference type="PRINTS" id="PR00104">
    <property type="entry name" value="CGMPKINASE"/>
</dbReference>
<feature type="active site" description="Proton acceptor" evidence="13">
    <location>
        <position position="556"/>
    </location>
</feature>
<dbReference type="InterPro" id="IPR000961">
    <property type="entry name" value="AGC-kinase_C"/>
</dbReference>
<evidence type="ECO:0000259" key="17">
    <source>
        <dbReference type="PROSITE" id="PS50011"/>
    </source>
</evidence>
<comment type="catalytic activity">
    <reaction evidence="11">
        <text>L-seryl-[protein] + ATP = O-phospho-L-seryl-[protein] + ADP + H(+)</text>
        <dbReference type="Rhea" id="RHEA:17989"/>
        <dbReference type="Rhea" id="RHEA-COMP:9863"/>
        <dbReference type="Rhea" id="RHEA-COMP:11604"/>
        <dbReference type="ChEBI" id="CHEBI:15378"/>
        <dbReference type="ChEBI" id="CHEBI:29999"/>
        <dbReference type="ChEBI" id="CHEBI:30616"/>
        <dbReference type="ChEBI" id="CHEBI:83421"/>
        <dbReference type="ChEBI" id="CHEBI:456216"/>
        <dbReference type="EC" id="2.7.11.12"/>
    </reaction>
</comment>
<dbReference type="PROSITE" id="PS00889">
    <property type="entry name" value="CNMP_BINDING_2"/>
    <property type="match status" value="2"/>
</dbReference>
<evidence type="ECO:0000313" key="20">
    <source>
        <dbReference type="EMBL" id="AAC23588.1"/>
    </source>
</evidence>
<evidence type="ECO:0000256" key="3">
    <source>
        <dbReference type="ARBA" id="ARBA00022527"/>
    </source>
</evidence>
<sequence>MGNSASLRKSTDTMTVDGEKLDFARLKHLYPKLRQDLKKKDELIEEKNKKLSGYEIDILNLKKEIRQLQSVIEATRNTNVANDVIVEEEEDNGILLSRHSLSQINHPKSRFIEVVKTVRNKRFAVSAESGKELQNLDFPKIPKSTEVKEFISQAVLKNNFLKHLEECQVKEIVLFMSQKSFKRGEYIIKEGDMGNALFVSYVGLLEISQGDKILGKPLRPGELFGELAILYNCTRTASVKAIDDVEVWYLERNVFQAVMQKTGIMRREEHYNFLHSVPVFKNLPNDTLLKIVEVIEEEFYEDGEFIVREGERGDSFYILKQGLVKVLQMIEGKDEPVEIRHLSQGEYFGEKALLGEDVRTASVVASIGGVHCLVIERDVFMSFIGDLSYLKNKDYGDKLRKAVNVSRANSLSYKTIPDAVSPEFLNAKLTDFKPVATLGVGGFGRVELVQDKRNKDRTFALKSLSKHYVVETKQQEHVFNEKKILMSLDSPFIIKLYKSFKDDRYVYLLLEVCLGGELWTILRDRDYFEEAACRFYIACVVEAFEYIHKRGIIYRDLKPENLLMDSQGYIKIVDFGFAKKISSGTKTWTFCGTPEYVPPEIILNKGHDSSADYWSLGILIYELMVGNPPFSSSDPMSTYNIILRGIEVLEFSNLVTKNAQNLIKRLCKENPMERLGNQKDGVEDIRKHKWYQGFHWSGLRNRTLQAPIIPKIRNITDNSNFDYFSPLKEKPQKEFSGWDEDF</sequence>
<evidence type="ECO:0000256" key="15">
    <source>
        <dbReference type="PROSITE-ProRule" id="PRU10141"/>
    </source>
</evidence>
<evidence type="ECO:0000256" key="2">
    <source>
        <dbReference type="ARBA" id="ARBA00012428"/>
    </source>
</evidence>
<dbReference type="SUPFAM" id="SSF51206">
    <property type="entry name" value="cAMP-binding domain-like"/>
    <property type="match status" value="2"/>
</dbReference>
<dbReference type="Gene3D" id="3.30.200.20">
    <property type="entry name" value="Phosphorylase Kinase, domain 1"/>
    <property type="match status" value="1"/>
</dbReference>